<feature type="compositionally biased region" description="Low complexity" evidence="1">
    <location>
        <begin position="143"/>
        <end position="154"/>
    </location>
</feature>
<comment type="caution">
    <text evidence="2">The sequence shown here is derived from an EMBL/GenBank/DDBJ whole genome shotgun (WGS) entry which is preliminary data.</text>
</comment>
<proteinExistence type="predicted"/>
<dbReference type="EMBL" id="JBHTEY010000004">
    <property type="protein sequence ID" value="MFC7616354.1"/>
    <property type="molecule type" value="Genomic_DNA"/>
</dbReference>
<evidence type="ECO:0000313" key="3">
    <source>
        <dbReference type="Proteomes" id="UP001596512"/>
    </source>
</evidence>
<keyword evidence="3" id="KW-1185">Reference proteome</keyword>
<evidence type="ECO:0000313" key="2">
    <source>
        <dbReference type="EMBL" id="MFC7616354.1"/>
    </source>
</evidence>
<sequence length="192" mass="19554">MGLGSPVGSSVVSSVMSGHGSVDNVIRPPGITGFGVTTPTHAPSPSGSIVTPHRGTGFDAHASSSWLSMYSVTYAIVRTAPPMVLSYRIGPPGTPGRVRSVVSSVVSPSVSRSVVSSVVPVESTRSPPRAVPSTVAGEPHPTAAASASPANSASRLVMSDPSLPTYRIPPTAPVIHREVSAGQKGRDRRTGE</sequence>
<reference evidence="3" key="1">
    <citation type="journal article" date="2019" name="Int. J. Syst. Evol. Microbiol.">
        <title>The Global Catalogue of Microorganisms (GCM) 10K type strain sequencing project: providing services to taxonomists for standard genome sequencing and annotation.</title>
        <authorList>
            <consortium name="The Broad Institute Genomics Platform"/>
            <consortium name="The Broad Institute Genome Sequencing Center for Infectious Disease"/>
            <person name="Wu L."/>
            <person name="Ma J."/>
        </authorList>
    </citation>
    <scope>NUCLEOTIDE SEQUENCE [LARGE SCALE GENOMIC DNA]</scope>
    <source>
        <strain evidence="3">JCM 17695</strain>
    </source>
</reference>
<name>A0ABW2TSR5_9PSEU</name>
<evidence type="ECO:0000256" key="1">
    <source>
        <dbReference type="SAM" id="MobiDB-lite"/>
    </source>
</evidence>
<organism evidence="2 3">
    <name type="scientific">Actinokineospora soli</name>
    <dbReference type="NCBI Taxonomy" id="1048753"/>
    <lineage>
        <taxon>Bacteria</taxon>
        <taxon>Bacillati</taxon>
        <taxon>Actinomycetota</taxon>
        <taxon>Actinomycetes</taxon>
        <taxon>Pseudonocardiales</taxon>
        <taxon>Pseudonocardiaceae</taxon>
        <taxon>Actinokineospora</taxon>
    </lineage>
</organism>
<accession>A0ABW2TSR5</accession>
<gene>
    <name evidence="2" type="ORF">ACFQV2_25675</name>
</gene>
<feature type="region of interest" description="Disordered" evidence="1">
    <location>
        <begin position="119"/>
        <end position="192"/>
    </location>
</feature>
<protein>
    <submittedName>
        <fullName evidence="2">Uncharacterized protein</fullName>
    </submittedName>
</protein>
<dbReference type="Proteomes" id="UP001596512">
    <property type="component" value="Unassembled WGS sequence"/>
</dbReference>
<feature type="compositionally biased region" description="Low complexity" evidence="1">
    <location>
        <begin position="119"/>
        <end position="128"/>
    </location>
</feature>
<feature type="compositionally biased region" description="Basic and acidic residues" evidence="1">
    <location>
        <begin position="175"/>
        <end position="192"/>
    </location>
</feature>